<protein>
    <submittedName>
        <fullName evidence="3">Uncharacterized protein</fullName>
    </submittedName>
</protein>
<keyword evidence="2" id="KW-0812">Transmembrane</keyword>
<dbReference type="KEGG" id="pmet:G4Y79_20935"/>
<dbReference type="AlphaFoldDB" id="A0A7S8IES6"/>
<dbReference type="EMBL" id="CP062983">
    <property type="protein sequence ID" value="QPC82123.1"/>
    <property type="molecule type" value="Genomic_DNA"/>
</dbReference>
<dbReference type="RefSeq" id="WP_195170192.1">
    <property type="nucleotide sequence ID" value="NZ_CP062983.1"/>
</dbReference>
<dbReference type="Proteomes" id="UP000594468">
    <property type="component" value="Chromosome"/>
</dbReference>
<proteinExistence type="predicted"/>
<accession>A0A7S8IES6</accession>
<keyword evidence="4" id="KW-1185">Reference proteome</keyword>
<keyword evidence="2" id="KW-1133">Transmembrane helix</keyword>
<feature type="region of interest" description="Disordered" evidence="1">
    <location>
        <begin position="206"/>
        <end position="230"/>
    </location>
</feature>
<feature type="transmembrane region" description="Helical" evidence="2">
    <location>
        <begin position="6"/>
        <end position="22"/>
    </location>
</feature>
<keyword evidence="2" id="KW-0472">Membrane</keyword>
<name>A0A7S8IES6_9CHLR</name>
<evidence type="ECO:0000313" key="3">
    <source>
        <dbReference type="EMBL" id="QPC82123.1"/>
    </source>
</evidence>
<reference evidence="3 4" key="1">
    <citation type="submission" date="2020-02" db="EMBL/GenBank/DDBJ databases">
        <authorList>
            <person name="Zheng R.K."/>
            <person name="Sun C.M."/>
        </authorList>
    </citation>
    <scope>NUCLEOTIDE SEQUENCE [LARGE SCALE GENOMIC DNA]</scope>
    <source>
        <strain evidence="4">rifampicinis</strain>
    </source>
</reference>
<evidence type="ECO:0000256" key="2">
    <source>
        <dbReference type="SAM" id="Phobius"/>
    </source>
</evidence>
<sequence length="230" mass="25260">MDDQLIYILTNIGIGGAVIFFMRQVIGYLKQRDADLAKTEQTQTSTYDRIINNQAGLINEMRASSERRETEYQRHNQTMASALARLDETQVSQISVLEDIHKANAEISAAAVLTNEGVAETKANVMEVRAAVDRVLQQLDASIQTFTSALSNHDDNAKERNELLLASITSSNDLMETFQESMVRMEATMQQLRDLVKPPVIVADEQIDSSGGGPVKNGVGASETVNQAAE</sequence>
<evidence type="ECO:0000256" key="1">
    <source>
        <dbReference type="SAM" id="MobiDB-lite"/>
    </source>
</evidence>
<evidence type="ECO:0000313" key="4">
    <source>
        <dbReference type="Proteomes" id="UP000594468"/>
    </source>
</evidence>
<organism evidence="3 4">
    <name type="scientific">Phototrophicus methaneseepsis</name>
    <dbReference type="NCBI Taxonomy" id="2710758"/>
    <lineage>
        <taxon>Bacteria</taxon>
        <taxon>Bacillati</taxon>
        <taxon>Chloroflexota</taxon>
        <taxon>Candidatus Thermofontia</taxon>
        <taxon>Phototrophicales</taxon>
        <taxon>Phototrophicaceae</taxon>
        <taxon>Phototrophicus</taxon>
    </lineage>
</organism>
<gene>
    <name evidence="3" type="ORF">G4Y79_20935</name>
</gene>